<reference evidence="2" key="1">
    <citation type="submission" date="2016-03" db="EMBL/GenBank/DDBJ databases">
        <title>Mechanisms controlling the formation of the plant cell surface in tip-growing cells are functionally conserved among land plants.</title>
        <authorList>
            <person name="Honkanen S."/>
            <person name="Jones V.A."/>
            <person name="Morieri G."/>
            <person name="Champion C."/>
            <person name="Hetherington A.J."/>
            <person name="Kelly S."/>
            <person name="Saint-Marcoux D."/>
            <person name="Proust H."/>
            <person name="Prescott H."/>
            <person name="Dolan L."/>
        </authorList>
    </citation>
    <scope>NUCLEOTIDE SEQUENCE [LARGE SCALE GENOMIC DNA]</scope>
    <source>
        <tissue evidence="2">Whole gametophyte</tissue>
    </source>
</reference>
<proteinExistence type="predicted"/>
<feature type="compositionally biased region" description="Basic residues" evidence="1">
    <location>
        <begin position="1"/>
        <end position="10"/>
    </location>
</feature>
<evidence type="ECO:0000313" key="3">
    <source>
        <dbReference type="Proteomes" id="UP000077202"/>
    </source>
</evidence>
<feature type="region of interest" description="Disordered" evidence="1">
    <location>
        <begin position="58"/>
        <end position="130"/>
    </location>
</feature>
<evidence type="ECO:0000313" key="2">
    <source>
        <dbReference type="EMBL" id="OAE35141.1"/>
    </source>
</evidence>
<gene>
    <name evidence="2" type="ORF">AXG93_4461s1200</name>
</gene>
<dbReference type="AlphaFoldDB" id="A0A176WRA6"/>
<accession>A0A176WRA6</accession>
<protein>
    <submittedName>
        <fullName evidence="2">Uncharacterized protein</fullName>
    </submittedName>
</protein>
<dbReference type="EMBL" id="LVLJ01000253">
    <property type="protein sequence ID" value="OAE35141.1"/>
    <property type="molecule type" value="Genomic_DNA"/>
</dbReference>
<feature type="compositionally biased region" description="Basic and acidic residues" evidence="1">
    <location>
        <begin position="76"/>
        <end position="89"/>
    </location>
</feature>
<feature type="region of interest" description="Disordered" evidence="1">
    <location>
        <begin position="1"/>
        <end position="27"/>
    </location>
</feature>
<evidence type="ECO:0000256" key="1">
    <source>
        <dbReference type="SAM" id="MobiDB-lite"/>
    </source>
</evidence>
<organism evidence="2 3">
    <name type="scientific">Marchantia polymorpha subsp. ruderalis</name>
    <dbReference type="NCBI Taxonomy" id="1480154"/>
    <lineage>
        <taxon>Eukaryota</taxon>
        <taxon>Viridiplantae</taxon>
        <taxon>Streptophyta</taxon>
        <taxon>Embryophyta</taxon>
        <taxon>Marchantiophyta</taxon>
        <taxon>Marchantiopsida</taxon>
        <taxon>Marchantiidae</taxon>
        <taxon>Marchantiales</taxon>
        <taxon>Marchantiaceae</taxon>
        <taxon>Marchantia</taxon>
    </lineage>
</organism>
<comment type="caution">
    <text evidence="2">The sequence shown here is derived from an EMBL/GenBank/DDBJ whole genome shotgun (WGS) entry which is preliminary data.</text>
</comment>
<name>A0A176WRA6_MARPO</name>
<sequence>MHRGSRGRGRRAGERKREGLGLWGGGEGLTAPEHRVNLCLWAKASHGMACQYCERMRKRGGERRTPAVRTNCSNWSERKRAEKSGEGKAHGGMTGTGSQGVPALRGSGVTVGQGSGIQPADQLQSAGYIP</sequence>
<dbReference type="Proteomes" id="UP000077202">
    <property type="component" value="Unassembled WGS sequence"/>
</dbReference>
<keyword evidence="3" id="KW-1185">Reference proteome</keyword>
<feature type="compositionally biased region" description="Polar residues" evidence="1">
    <location>
        <begin position="121"/>
        <end position="130"/>
    </location>
</feature>